<dbReference type="PANTHER" id="PTHR34982">
    <property type="entry name" value="YOP PROTEINS TRANSLOCATION PROTEIN L"/>
    <property type="match status" value="1"/>
</dbReference>
<feature type="coiled-coil region" evidence="7">
    <location>
        <begin position="52"/>
        <end position="139"/>
    </location>
</feature>
<keyword evidence="3" id="KW-0813">Transport</keyword>
<feature type="domain" description="Flagellar assembly protein FliH/Type III secretion system HrpE" evidence="8">
    <location>
        <begin position="132"/>
        <end position="253"/>
    </location>
</feature>
<evidence type="ECO:0000313" key="9">
    <source>
        <dbReference type="EMBL" id="GAE88960.1"/>
    </source>
</evidence>
<dbReference type="InterPro" id="IPR018035">
    <property type="entry name" value="Flagellar_FliH/T3SS_HrpE"/>
</dbReference>
<keyword evidence="7" id="KW-0175">Coiled coil</keyword>
<accession>W4V6E3</accession>
<dbReference type="OrthoDB" id="2375163at2"/>
<keyword evidence="6" id="KW-1006">Bacterial flagellum protein export</keyword>
<keyword evidence="4" id="KW-1005">Bacterial flagellum biogenesis</keyword>
<keyword evidence="9" id="KW-0969">Cilium</keyword>
<evidence type="ECO:0000313" key="10">
    <source>
        <dbReference type="Proteomes" id="UP000019109"/>
    </source>
</evidence>
<evidence type="ECO:0000256" key="1">
    <source>
        <dbReference type="ARBA" id="ARBA00003041"/>
    </source>
</evidence>
<dbReference type="InterPro" id="IPR051472">
    <property type="entry name" value="T3SS_Stator/FliH"/>
</dbReference>
<dbReference type="Proteomes" id="UP000019109">
    <property type="component" value="Unassembled WGS sequence"/>
</dbReference>
<name>W4V6E3_9FIRM</name>
<keyword evidence="9" id="KW-0966">Cell projection</keyword>
<dbReference type="Gene3D" id="1.20.5.2950">
    <property type="match status" value="1"/>
</dbReference>
<dbReference type="GO" id="GO:0015031">
    <property type="term" value="P:protein transport"/>
    <property type="evidence" value="ECO:0007669"/>
    <property type="project" value="UniProtKB-KW"/>
</dbReference>
<dbReference type="AlphaFoldDB" id="W4V6E3"/>
<dbReference type="PANTHER" id="PTHR34982:SF1">
    <property type="entry name" value="FLAGELLAR ASSEMBLY PROTEIN FLIH"/>
    <property type="match status" value="1"/>
</dbReference>
<keyword evidence="9" id="KW-0282">Flagellum</keyword>
<evidence type="ECO:0000256" key="2">
    <source>
        <dbReference type="ARBA" id="ARBA00006602"/>
    </source>
</evidence>
<keyword evidence="10" id="KW-1185">Reference proteome</keyword>
<protein>
    <submittedName>
        <fullName evidence="9">Flagellar assembly protein FliH</fullName>
    </submittedName>
</protein>
<evidence type="ECO:0000256" key="4">
    <source>
        <dbReference type="ARBA" id="ARBA00022795"/>
    </source>
</evidence>
<comment type="function">
    <text evidence="1">Needed for flagellar regrowth and assembly.</text>
</comment>
<evidence type="ECO:0000256" key="7">
    <source>
        <dbReference type="SAM" id="Coils"/>
    </source>
</evidence>
<proteinExistence type="inferred from homology"/>
<dbReference type="Pfam" id="PF02108">
    <property type="entry name" value="FliH"/>
    <property type="match status" value="1"/>
</dbReference>
<evidence type="ECO:0000256" key="5">
    <source>
        <dbReference type="ARBA" id="ARBA00022927"/>
    </source>
</evidence>
<dbReference type="RefSeq" id="WP_038289118.1">
    <property type="nucleotide sequence ID" value="NZ_BAVR01000028.1"/>
</dbReference>
<dbReference type="GO" id="GO:0044781">
    <property type="term" value="P:bacterial-type flagellum organization"/>
    <property type="evidence" value="ECO:0007669"/>
    <property type="project" value="UniProtKB-KW"/>
</dbReference>
<evidence type="ECO:0000256" key="6">
    <source>
        <dbReference type="ARBA" id="ARBA00023225"/>
    </source>
</evidence>
<dbReference type="GO" id="GO:0005829">
    <property type="term" value="C:cytosol"/>
    <property type="evidence" value="ECO:0007669"/>
    <property type="project" value="TreeGrafter"/>
</dbReference>
<dbReference type="STRING" id="1294263.JCM21531_2449"/>
<comment type="similarity">
    <text evidence="2">Belongs to the FliH family.</text>
</comment>
<keyword evidence="5" id="KW-0653">Protein transport</keyword>
<sequence length="265" mass="30321">MYSNKIFKSSQINIGIPVQIKVPINYQNIKRVKESEIDFDSCINEKSEIFGKKCENEKVVNEKEILEKAEKEAEEIIKQAELEAAKILEEAREKGMQLIAEIEEDSRQRGFEKGYEEAKNQYEDLLQEAELIRENALKEYKETLQGIEKDAMNVILDISRKVIGTEISMNKDKLLEMIAQAFERCSNRESITLKVSLADYDFIVENKDRILSTVEGIGQLEIVKDQALKLGALILETPYGSVDAGMDTKLKKIEEAFFKVLASRK</sequence>
<comment type="caution">
    <text evidence="9">The sequence shown here is derived from an EMBL/GenBank/DDBJ whole genome shotgun (WGS) entry which is preliminary data.</text>
</comment>
<evidence type="ECO:0000259" key="8">
    <source>
        <dbReference type="Pfam" id="PF02108"/>
    </source>
</evidence>
<organism evidence="9 10">
    <name type="scientific">Acetivibrio straminisolvens JCM 21531</name>
    <dbReference type="NCBI Taxonomy" id="1294263"/>
    <lineage>
        <taxon>Bacteria</taxon>
        <taxon>Bacillati</taxon>
        <taxon>Bacillota</taxon>
        <taxon>Clostridia</taxon>
        <taxon>Eubacteriales</taxon>
        <taxon>Oscillospiraceae</taxon>
        <taxon>Acetivibrio</taxon>
    </lineage>
</organism>
<dbReference type="EMBL" id="BAVR01000028">
    <property type="protein sequence ID" value="GAE88960.1"/>
    <property type="molecule type" value="Genomic_DNA"/>
</dbReference>
<reference evidence="9" key="1">
    <citation type="journal article" date="2014" name="Genome Announc.">
        <title>Draft Genome Sequence of Clostridium straminisolvens Strain JCM 21531T, Isolated from a Cellulose-Degrading Bacterial Community.</title>
        <authorList>
            <person name="Yuki M."/>
            <person name="Oshima K."/>
            <person name="Suda W."/>
            <person name="Sakamoto M."/>
            <person name="Kitamura K."/>
            <person name="Iida T."/>
            <person name="Hattori M."/>
            <person name="Ohkuma M."/>
        </authorList>
    </citation>
    <scope>NUCLEOTIDE SEQUENCE [LARGE SCALE GENOMIC DNA]</scope>
    <source>
        <strain evidence="9">JCM 21531</strain>
    </source>
</reference>
<gene>
    <name evidence="9" type="ORF">JCM21531_2449</name>
</gene>
<evidence type="ECO:0000256" key="3">
    <source>
        <dbReference type="ARBA" id="ARBA00022448"/>
    </source>
</evidence>